<dbReference type="RefSeq" id="WP_224189969.1">
    <property type="nucleotide sequence ID" value="NZ_JAIRAU010000001.1"/>
</dbReference>
<feature type="signal peptide" evidence="2">
    <location>
        <begin position="1"/>
        <end position="28"/>
    </location>
</feature>
<keyword evidence="4" id="KW-1185">Reference proteome</keyword>
<sequence>MGYRWGMRPRSRPVLVLGLALACQPSETNTSPFTTAPTNPATSNASTTSSSSSSSTTGGELSTGSGSGGASTGGTTTLILDVGSSDDLGNLQPEGCKGKIDFLFVISRHDYMNAVQAQLAEAVPKFLETIQTKFADFDYHVMVVKGDPLWGSLACNAECPGPFTYCSVPNAYPCEMLGKLAECDTTWGAGAVFNVGENTPNKPCDIADGRRYLTRDTPDLSETFACIAQVGTDGGDLLGEALVHAVSPELNDAGGCNEGFLRDDALLVVTLASITGDFNSEGTPAEWAQAVITAKHEEEGSVVMFGIGSTKIAGECPKTDRDCQLVALFPYSHWISRNEPDFGPGFDEATGLVDTACSKFIPQ</sequence>
<reference evidence="3" key="1">
    <citation type="submission" date="2021-08" db="EMBL/GenBank/DDBJ databases">
        <authorList>
            <person name="Stevens D.C."/>
        </authorList>
    </citation>
    <scope>NUCLEOTIDE SEQUENCE</scope>
    <source>
        <strain evidence="3">DSM 53165</strain>
    </source>
</reference>
<gene>
    <name evidence="3" type="ORF">K7C98_03025</name>
</gene>
<name>A0ABS7TJ14_9BACT</name>
<dbReference type="EMBL" id="JAIRAU010000001">
    <property type="protein sequence ID" value="MBZ5708216.1"/>
    <property type="molecule type" value="Genomic_DNA"/>
</dbReference>
<protein>
    <recommendedName>
        <fullName evidence="5">Lipoprotein</fullName>
    </recommendedName>
</protein>
<dbReference type="Proteomes" id="UP001139031">
    <property type="component" value="Unassembled WGS sequence"/>
</dbReference>
<feature type="chain" id="PRO_5045247065" description="Lipoprotein" evidence="2">
    <location>
        <begin position="29"/>
        <end position="363"/>
    </location>
</feature>
<evidence type="ECO:0000256" key="2">
    <source>
        <dbReference type="SAM" id="SignalP"/>
    </source>
</evidence>
<feature type="compositionally biased region" description="Low complexity" evidence="1">
    <location>
        <begin position="28"/>
        <end position="64"/>
    </location>
</feature>
<keyword evidence="2" id="KW-0732">Signal</keyword>
<proteinExistence type="predicted"/>
<organism evidence="3 4">
    <name type="scientific">Nannocystis pusilla</name>
    <dbReference type="NCBI Taxonomy" id="889268"/>
    <lineage>
        <taxon>Bacteria</taxon>
        <taxon>Pseudomonadati</taxon>
        <taxon>Myxococcota</taxon>
        <taxon>Polyangia</taxon>
        <taxon>Nannocystales</taxon>
        <taxon>Nannocystaceae</taxon>
        <taxon>Nannocystis</taxon>
    </lineage>
</organism>
<evidence type="ECO:0008006" key="5">
    <source>
        <dbReference type="Google" id="ProtNLM"/>
    </source>
</evidence>
<dbReference type="PROSITE" id="PS51257">
    <property type="entry name" value="PROKAR_LIPOPROTEIN"/>
    <property type="match status" value="1"/>
</dbReference>
<evidence type="ECO:0000313" key="4">
    <source>
        <dbReference type="Proteomes" id="UP001139031"/>
    </source>
</evidence>
<evidence type="ECO:0000313" key="3">
    <source>
        <dbReference type="EMBL" id="MBZ5708216.1"/>
    </source>
</evidence>
<accession>A0ABS7TJ14</accession>
<evidence type="ECO:0000256" key="1">
    <source>
        <dbReference type="SAM" id="MobiDB-lite"/>
    </source>
</evidence>
<feature type="region of interest" description="Disordered" evidence="1">
    <location>
        <begin position="28"/>
        <end position="72"/>
    </location>
</feature>
<comment type="caution">
    <text evidence="3">The sequence shown here is derived from an EMBL/GenBank/DDBJ whole genome shotgun (WGS) entry which is preliminary data.</text>
</comment>